<dbReference type="CDD" id="cd03250">
    <property type="entry name" value="ABCC_MRP_domain1"/>
    <property type="match status" value="1"/>
</dbReference>
<dbReference type="FunFam" id="1.20.1560.10:FF:000015">
    <property type="entry name" value="multidrug resistance-associated protein 5 isoform X1"/>
    <property type="match status" value="1"/>
</dbReference>
<comment type="similarity">
    <text evidence="2">Belongs to the ABC transporter superfamily. ABCC family. Conjugate transporter (TC 3.A.1.208) subfamily.</text>
</comment>
<feature type="region of interest" description="Disordered" evidence="11">
    <location>
        <begin position="1"/>
        <end position="21"/>
    </location>
</feature>
<evidence type="ECO:0000256" key="6">
    <source>
        <dbReference type="ARBA" id="ARBA00022741"/>
    </source>
</evidence>
<feature type="domain" description="ABC transmembrane type-1" evidence="14">
    <location>
        <begin position="827"/>
        <end position="1119"/>
    </location>
</feature>
<comment type="subcellular location">
    <subcellularLocation>
        <location evidence="1">Endomembrane system</location>
        <topology evidence="1">Multi-pass membrane protein</topology>
    </subcellularLocation>
</comment>
<dbReference type="Gene3D" id="3.40.50.300">
    <property type="entry name" value="P-loop containing nucleotide triphosphate hydrolases"/>
    <property type="match status" value="2"/>
</dbReference>
<evidence type="ECO:0000256" key="2">
    <source>
        <dbReference type="ARBA" id="ARBA00009726"/>
    </source>
</evidence>
<keyword evidence="4 12" id="KW-0812">Transmembrane</keyword>
<dbReference type="RefSeq" id="XP_015590167.1">
    <property type="nucleotide sequence ID" value="XM_015734681.2"/>
</dbReference>
<feature type="transmembrane region" description="Helical" evidence="12">
    <location>
        <begin position="960"/>
        <end position="979"/>
    </location>
</feature>
<dbReference type="CDD" id="cd03244">
    <property type="entry name" value="ABCC_MRP_domain2"/>
    <property type="match status" value="1"/>
</dbReference>
<dbReference type="FunFam" id="3.40.50.300:FF:000997">
    <property type="entry name" value="Multidrug resistance-associated protein 1"/>
    <property type="match status" value="1"/>
</dbReference>
<dbReference type="GO" id="GO:0012505">
    <property type="term" value="C:endomembrane system"/>
    <property type="evidence" value="ECO:0007669"/>
    <property type="project" value="UniProtKB-SubCell"/>
</dbReference>
<dbReference type="GO" id="GO:0005524">
    <property type="term" value="F:ATP binding"/>
    <property type="evidence" value="ECO:0007669"/>
    <property type="project" value="UniProtKB-KW"/>
</dbReference>
<dbReference type="InterPro" id="IPR017871">
    <property type="entry name" value="ABC_transporter-like_CS"/>
</dbReference>
<evidence type="ECO:0000256" key="9">
    <source>
        <dbReference type="ARBA" id="ARBA00023136"/>
    </source>
</evidence>
<evidence type="ECO:0000256" key="3">
    <source>
        <dbReference type="ARBA" id="ARBA00022448"/>
    </source>
</evidence>
<keyword evidence="7" id="KW-0067">ATP-binding</keyword>
<reference evidence="16" key="1">
    <citation type="submission" date="2025-08" db="UniProtKB">
        <authorList>
            <consortium name="RefSeq"/>
        </authorList>
    </citation>
    <scope>IDENTIFICATION</scope>
</reference>
<dbReference type="SMART" id="SM00382">
    <property type="entry name" value="AAA"/>
    <property type="match status" value="2"/>
</dbReference>
<feature type="region of interest" description="Disordered" evidence="11">
    <location>
        <begin position="744"/>
        <end position="767"/>
    </location>
</feature>
<gene>
    <name evidence="16" type="primary">LOC107265327</name>
</gene>
<keyword evidence="10" id="KW-0325">Glycoprotein</keyword>
<evidence type="ECO:0000256" key="5">
    <source>
        <dbReference type="ARBA" id="ARBA00022737"/>
    </source>
</evidence>
<evidence type="ECO:0000256" key="10">
    <source>
        <dbReference type="ARBA" id="ARBA00023180"/>
    </source>
</evidence>
<feature type="transmembrane region" description="Helical" evidence="12">
    <location>
        <begin position="815"/>
        <end position="837"/>
    </location>
</feature>
<dbReference type="PROSITE" id="PS50929">
    <property type="entry name" value="ABC_TM1F"/>
    <property type="match status" value="2"/>
</dbReference>
<evidence type="ECO:0000256" key="11">
    <source>
        <dbReference type="SAM" id="MobiDB-lite"/>
    </source>
</evidence>
<feature type="compositionally biased region" description="Acidic residues" evidence="11">
    <location>
        <begin position="752"/>
        <end position="761"/>
    </location>
</feature>
<evidence type="ECO:0000256" key="8">
    <source>
        <dbReference type="ARBA" id="ARBA00022989"/>
    </source>
</evidence>
<keyword evidence="9 12" id="KW-0472">Membrane</keyword>
<dbReference type="GO" id="GO:0016887">
    <property type="term" value="F:ATP hydrolysis activity"/>
    <property type="evidence" value="ECO:0007669"/>
    <property type="project" value="InterPro"/>
</dbReference>
<accession>A0AAJ7FG48</accession>
<evidence type="ECO:0000256" key="12">
    <source>
        <dbReference type="SAM" id="Phobius"/>
    </source>
</evidence>
<evidence type="ECO:0000256" key="1">
    <source>
        <dbReference type="ARBA" id="ARBA00004127"/>
    </source>
</evidence>
<dbReference type="Gene3D" id="1.20.1560.10">
    <property type="entry name" value="ABC transporter type 1, transmembrane domain"/>
    <property type="match status" value="2"/>
</dbReference>
<evidence type="ECO:0000259" key="14">
    <source>
        <dbReference type="PROSITE" id="PS50929"/>
    </source>
</evidence>
<dbReference type="CDD" id="cd18599">
    <property type="entry name" value="ABC_6TM_MRP5_8_9_D2"/>
    <property type="match status" value="1"/>
</dbReference>
<sequence length="1404" mass="157919">MDKEEKSSEIQNQDESTENEIGRCISLEHRIGDVMDGEFCSPLRNTEYYDSSKRTMQYIPGRGFSKYDNALRNLIPLRPKLKKQEAMPIDNVGLFSFITFSWLSKYMWKAFRQGITLKDLPAVSPYDGCEYNGKRLELLWNEELSKFGHEKASLTSAAWKFIRTRIYISCSLYTASLILGFIAPTLLMRRLLIFVQTSDGNIQEGIKWALLLTLSEFIRILIFSSMWAMNYRTALRLRSACLIVCYRKIIRLNNLGNKSIGELLNVFSNDSQRVFDMVILGPMVIGGPIVTICGVFYILWILSPMALLGMIAFLIFYPCQYIISRTTSYYRGKAVKVGDSRIRLMNEILQCIKLIKMYAWERRFSEDLIGIRKQEQSLLLKTAYFQSLSVSLAPTVPVISAIVTFLSHIAAGNNLTAAEAFPICTFFGNQMKQALSRIKDWTQNVVDALIAFSRFKSLLLLEEGNCLILKPTIEAQAVGIVHGTFVCTFFENQEDKSTGSKRKKKKKVHTNQKSENEETERLRNSVNVKRIEVLQDISFEASKGQLIGICGHVGSGKSSLLLAALGQLRIHCGQVMRDGSCAFVSQEAWIINATLRENILFGEPFESTRYYKALLACSLGQDLNMLPGGDQTEIGERGINLSGGQKQRVALARAFYADRDIYLLDDPLSAVDAHVGIHIFDNLILDALKDKTVLFVTHQVQYLNRCDDIYMLREGRIVEHGTHGDLMKLDKEYAMMIKTIQAESESNLAEQENSEPEETETGGDKVEKLKSIDRTLSSNSQANVKAPEKVENAGTVLMVPDKVERGSVKAHTYHMYVISAGGYFACFLVVLAFFFNIGSTAFSNWWLANWLKIGGGNETVIIGNETIPSNNINDNPDFNYYQTVYASCIVVILVTSLLRGLAITQFTINASTTLHNAVFKKIIQAPMKFFETTPSGRIQNMFSRDMDEVDTRLPITLEGIIQNTFIVLFAVLFICMVFPWFTIPLIFLAALYYFINAVFRVAIRDLRRIENSSRSPIFSFLMTTTQGLSTIRAFDKQNECLAKFQELFDLNNSSSFLCNIAMRWLAVRFDGLAVLSISITGFFVIGMKDQVSPALAGLALTYCAHISGVFQYYVRLISEADVRFISVENIEHYIKTLESEEQKYTKTNRKLPVNWPTRGEIKFRNVQMRYRTGLPLVLNGITCTITAGEKIGIVGRTGSGKSSVTVALFRLVELAGGKIKIDDVDITTTSLDLLRSKLSIVPQDPILFSGSIRSNLDPFKIHEDTEIWEALEKTKLKSRIESVSAQLNAPVGFGGDNLSMGEKQLLCLTRALLRRSKILVLDEATAAVDPETEIAVQNTIQQEFSGCTVLTIAHRLQTVQYCDRILLMNNGMILEFDTPTNLLSNPYSEFSMMMAAAEKAVRGC</sequence>
<feature type="transmembrane region" description="Helical" evidence="12">
    <location>
        <begin position="880"/>
        <end position="898"/>
    </location>
</feature>
<evidence type="ECO:0000313" key="16">
    <source>
        <dbReference type="RefSeq" id="XP_015590167.1"/>
    </source>
</evidence>
<dbReference type="GeneID" id="107265327"/>
<feature type="domain" description="ABC transporter" evidence="13">
    <location>
        <begin position="517"/>
        <end position="739"/>
    </location>
</feature>
<protein>
    <submittedName>
        <fullName evidence="16">Multidrug resistance-associated protein 5 isoform X2</fullName>
    </submittedName>
</protein>
<feature type="compositionally biased region" description="Basic residues" evidence="11">
    <location>
        <begin position="499"/>
        <end position="510"/>
    </location>
</feature>
<feature type="transmembrane region" description="Helical" evidence="12">
    <location>
        <begin position="985"/>
        <end position="1003"/>
    </location>
</feature>
<organism evidence="15 16">
    <name type="scientific">Cephus cinctus</name>
    <name type="common">Wheat stem sawfly</name>
    <dbReference type="NCBI Taxonomy" id="211228"/>
    <lineage>
        <taxon>Eukaryota</taxon>
        <taxon>Metazoa</taxon>
        <taxon>Ecdysozoa</taxon>
        <taxon>Arthropoda</taxon>
        <taxon>Hexapoda</taxon>
        <taxon>Insecta</taxon>
        <taxon>Pterygota</taxon>
        <taxon>Neoptera</taxon>
        <taxon>Endopterygota</taxon>
        <taxon>Hymenoptera</taxon>
        <taxon>Cephoidea</taxon>
        <taxon>Cephidae</taxon>
        <taxon>Cephus</taxon>
    </lineage>
</organism>
<dbReference type="InterPro" id="IPR011527">
    <property type="entry name" value="ABC1_TM_dom"/>
</dbReference>
<dbReference type="InterPro" id="IPR027417">
    <property type="entry name" value="P-loop_NTPase"/>
</dbReference>
<dbReference type="InterPro" id="IPR003593">
    <property type="entry name" value="AAA+_ATPase"/>
</dbReference>
<feature type="compositionally biased region" description="Basic and acidic residues" evidence="11">
    <location>
        <begin position="512"/>
        <end position="521"/>
    </location>
</feature>
<dbReference type="Pfam" id="PF00005">
    <property type="entry name" value="ABC_tran"/>
    <property type="match status" value="2"/>
</dbReference>
<keyword evidence="3" id="KW-0813">Transport</keyword>
<keyword evidence="15" id="KW-1185">Reference proteome</keyword>
<keyword evidence="6" id="KW-0547">Nucleotide-binding</keyword>
<dbReference type="CDD" id="cd18592">
    <property type="entry name" value="ABC_6TM_MRP5_8_9_D1"/>
    <property type="match status" value="1"/>
</dbReference>
<feature type="transmembrane region" description="Helical" evidence="12">
    <location>
        <begin position="305"/>
        <end position="323"/>
    </location>
</feature>
<feature type="domain" description="ABC transmembrane type-1" evidence="14">
    <location>
        <begin position="179"/>
        <end position="429"/>
    </location>
</feature>
<dbReference type="PANTHER" id="PTHR24223">
    <property type="entry name" value="ATP-BINDING CASSETTE SUB-FAMILY C"/>
    <property type="match status" value="1"/>
</dbReference>
<dbReference type="PROSITE" id="PS50893">
    <property type="entry name" value="ABC_TRANSPORTER_2"/>
    <property type="match status" value="2"/>
</dbReference>
<dbReference type="SUPFAM" id="SSF90123">
    <property type="entry name" value="ABC transporter transmembrane region"/>
    <property type="match status" value="2"/>
</dbReference>
<dbReference type="Pfam" id="PF00664">
    <property type="entry name" value="ABC_membrane"/>
    <property type="match status" value="2"/>
</dbReference>
<dbReference type="FunFam" id="3.40.50.300:FF:000074">
    <property type="entry name" value="Multidrug resistance-associated protein 5 isoform 1"/>
    <property type="match status" value="1"/>
</dbReference>
<keyword evidence="5" id="KW-0677">Repeat</keyword>
<evidence type="ECO:0000256" key="7">
    <source>
        <dbReference type="ARBA" id="ARBA00022840"/>
    </source>
</evidence>
<dbReference type="GO" id="GO:0140359">
    <property type="term" value="F:ABC-type transporter activity"/>
    <property type="evidence" value="ECO:0007669"/>
    <property type="project" value="InterPro"/>
</dbReference>
<feature type="transmembrane region" description="Helical" evidence="12">
    <location>
        <begin position="277"/>
        <end position="299"/>
    </location>
</feature>
<dbReference type="SUPFAM" id="SSF52540">
    <property type="entry name" value="P-loop containing nucleoside triphosphate hydrolases"/>
    <property type="match status" value="2"/>
</dbReference>
<keyword evidence="8 12" id="KW-1133">Transmembrane helix</keyword>
<dbReference type="InterPro" id="IPR036640">
    <property type="entry name" value="ABC1_TM_sf"/>
</dbReference>
<dbReference type="Proteomes" id="UP000694920">
    <property type="component" value="Unplaced"/>
</dbReference>
<dbReference type="PROSITE" id="PS00211">
    <property type="entry name" value="ABC_TRANSPORTER_1"/>
    <property type="match status" value="1"/>
</dbReference>
<evidence type="ECO:0000313" key="15">
    <source>
        <dbReference type="Proteomes" id="UP000694920"/>
    </source>
</evidence>
<evidence type="ECO:0000259" key="13">
    <source>
        <dbReference type="PROSITE" id="PS50893"/>
    </source>
</evidence>
<evidence type="ECO:0000256" key="4">
    <source>
        <dbReference type="ARBA" id="ARBA00022692"/>
    </source>
</evidence>
<feature type="transmembrane region" description="Helical" evidence="12">
    <location>
        <begin position="1065"/>
        <end position="1085"/>
    </location>
</feature>
<dbReference type="InterPro" id="IPR050173">
    <property type="entry name" value="ABC_transporter_C-like"/>
</dbReference>
<feature type="transmembrane region" description="Helical" evidence="12">
    <location>
        <begin position="208"/>
        <end position="229"/>
    </location>
</feature>
<feature type="region of interest" description="Disordered" evidence="11">
    <location>
        <begin position="498"/>
        <end position="521"/>
    </location>
</feature>
<name>A0AAJ7FG48_CEPCN</name>
<proteinExistence type="inferred from homology"/>
<dbReference type="InterPro" id="IPR003439">
    <property type="entry name" value="ABC_transporter-like_ATP-bd"/>
</dbReference>
<feature type="domain" description="ABC transporter" evidence="13">
    <location>
        <begin position="1161"/>
        <end position="1395"/>
    </location>
</feature>
<dbReference type="PANTHER" id="PTHR24223:SF447">
    <property type="entry name" value="MULTIDRUG RESISTANCE-ASSOCIATED PROTEIN 5"/>
    <property type="match status" value="1"/>
</dbReference>
<dbReference type="GO" id="GO:0016020">
    <property type="term" value="C:membrane"/>
    <property type="evidence" value="ECO:0007669"/>
    <property type="project" value="InterPro"/>
</dbReference>
<dbReference type="FunFam" id="1.20.1560.10:FF:000012">
    <property type="entry name" value="ATP binding cassette subfamily C member 5"/>
    <property type="match status" value="1"/>
</dbReference>
<feature type="transmembrane region" description="Helical" evidence="12">
    <location>
        <begin position="166"/>
        <end position="188"/>
    </location>
</feature>